<evidence type="ECO:0000313" key="2">
    <source>
        <dbReference type="Proteomes" id="UP000003755"/>
    </source>
</evidence>
<dbReference type="STRING" id="537007.BLAHAN_05295"/>
<keyword evidence="2" id="KW-1185">Reference proteome</keyword>
<protein>
    <submittedName>
        <fullName evidence="1">Uncharacterized protein</fullName>
    </submittedName>
</protein>
<dbReference type="RefSeq" id="WP_003020182.1">
    <property type="nucleotide sequence ID" value="NZ_CP022413.2"/>
</dbReference>
<dbReference type="Proteomes" id="UP000003755">
    <property type="component" value="Unassembled WGS sequence"/>
</dbReference>
<dbReference type="AlphaFoldDB" id="C9L7D2"/>
<comment type="caution">
    <text evidence="1">The sequence shown here is derived from an EMBL/GenBank/DDBJ whole genome shotgun (WGS) entry which is preliminary data.</text>
</comment>
<dbReference type="EMBL" id="ABYU02000014">
    <property type="protein sequence ID" value="EEX21937.1"/>
    <property type="molecule type" value="Genomic_DNA"/>
</dbReference>
<sequence>MINNDLCASCNKVTVCRINDVLYKFHEDAKKDLGVEITMENCENFEDATRNAIVEEY</sequence>
<dbReference type="HOGENOM" id="CLU_2987493_0_0_9"/>
<name>C9L7D2_BLAHA</name>
<proteinExistence type="predicted"/>
<evidence type="ECO:0000313" key="1">
    <source>
        <dbReference type="EMBL" id="EEX21937.1"/>
    </source>
</evidence>
<reference evidence="1" key="1">
    <citation type="submission" date="2009-09" db="EMBL/GenBank/DDBJ databases">
        <authorList>
            <person name="Weinstock G."/>
            <person name="Sodergren E."/>
            <person name="Clifton S."/>
            <person name="Fulton L."/>
            <person name="Fulton B."/>
            <person name="Courtney L."/>
            <person name="Fronick C."/>
            <person name="Harrison M."/>
            <person name="Strong C."/>
            <person name="Farmer C."/>
            <person name="Delahaunty K."/>
            <person name="Markovic C."/>
            <person name="Hall O."/>
            <person name="Minx P."/>
            <person name="Tomlinson C."/>
            <person name="Mitreva M."/>
            <person name="Nelson J."/>
            <person name="Hou S."/>
            <person name="Wollam A."/>
            <person name="Pepin K.H."/>
            <person name="Johnson M."/>
            <person name="Bhonagiri V."/>
            <person name="Nash W.E."/>
            <person name="Warren W."/>
            <person name="Chinwalla A."/>
            <person name="Mardis E.R."/>
            <person name="Wilson R.K."/>
        </authorList>
    </citation>
    <scope>NUCLEOTIDE SEQUENCE [LARGE SCALE GENOMIC DNA]</scope>
    <source>
        <strain evidence="1">DSM 20583</strain>
    </source>
</reference>
<accession>C9L7D2</accession>
<gene>
    <name evidence="1" type="ORF">BLAHAN_05295</name>
</gene>
<organism evidence="1 2">
    <name type="scientific">Blautia hansenii DSM 20583</name>
    <dbReference type="NCBI Taxonomy" id="537007"/>
    <lineage>
        <taxon>Bacteria</taxon>
        <taxon>Bacillati</taxon>
        <taxon>Bacillota</taxon>
        <taxon>Clostridia</taxon>
        <taxon>Lachnospirales</taxon>
        <taxon>Lachnospiraceae</taxon>
        <taxon>Blautia</taxon>
    </lineage>
</organism>